<sequence>MNEPSAVRSVQRPLTVEKPKGLAEVQTGDVHPGCEYGRRFRTSWRK</sequence>
<evidence type="ECO:0000256" key="1">
    <source>
        <dbReference type="SAM" id="MobiDB-lite"/>
    </source>
</evidence>
<accession>A0A1M5EK63</accession>
<evidence type="ECO:0000313" key="3">
    <source>
        <dbReference type="Proteomes" id="UP000184041"/>
    </source>
</evidence>
<gene>
    <name evidence="2" type="ORF">SAMN05443144_11380</name>
</gene>
<keyword evidence="3" id="KW-1185">Reference proteome</keyword>
<protein>
    <submittedName>
        <fullName evidence="2">Uncharacterized protein</fullName>
    </submittedName>
</protein>
<dbReference type="Proteomes" id="UP000184041">
    <property type="component" value="Unassembled WGS sequence"/>
</dbReference>
<proteinExistence type="predicted"/>
<organism evidence="2 3">
    <name type="scientific">Fodinibius roseus</name>
    <dbReference type="NCBI Taxonomy" id="1194090"/>
    <lineage>
        <taxon>Bacteria</taxon>
        <taxon>Pseudomonadati</taxon>
        <taxon>Balneolota</taxon>
        <taxon>Balneolia</taxon>
        <taxon>Balneolales</taxon>
        <taxon>Balneolaceae</taxon>
        <taxon>Fodinibius</taxon>
    </lineage>
</organism>
<reference evidence="2 3" key="1">
    <citation type="submission" date="2016-11" db="EMBL/GenBank/DDBJ databases">
        <authorList>
            <person name="Jaros S."/>
            <person name="Januszkiewicz K."/>
            <person name="Wedrychowicz H."/>
        </authorList>
    </citation>
    <scope>NUCLEOTIDE SEQUENCE [LARGE SCALE GENOMIC DNA]</scope>
    <source>
        <strain evidence="2 3">DSM 21986</strain>
    </source>
</reference>
<name>A0A1M5EK63_9BACT</name>
<feature type="region of interest" description="Disordered" evidence="1">
    <location>
        <begin position="1"/>
        <end position="31"/>
    </location>
</feature>
<dbReference type="RefSeq" id="WP_170864382.1">
    <property type="nucleotide sequence ID" value="NZ_FQUS01000013.1"/>
</dbReference>
<dbReference type="EMBL" id="FQUS01000013">
    <property type="protein sequence ID" value="SHF79442.1"/>
    <property type="molecule type" value="Genomic_DNA"/>
</dbReference>
<evidence type="ECO:0000313" key="2">
    <source>
        <dbReference type="EMBL" id="SHF79442.1"/>
    </source>
</evidence>
<dbReference type="STRING" id="1194090.SAMN05443144_11380"/>
<dbReference type="AlphaFoldDB" id="A0A1M5EK63"/>